<feature type="compositionally biased region" description="Basic and acidic residues" evidence="1">
    <location>
        <begin position="388"/>
        <end position="407"/>
    </location>
</feature>
<name>A0A6A4VYC1_AMPAM</name>
<reference evidence="2 3" key="1">
    <citation type="submission" date="2019-07" db="EMBL/GenBank/DDBJ databases">
        <title>Draft genome assembly of a fouling barnacle, Amphibalanus amphitrite (Darwin, 1854): The first reference genome for Thecostraca.</title>
        <authorList>
            <person name="Kim W."/>
        </authorList>
    </citation>
    <scope>NUCLEOTIDE SEQUENCE [LARGE SCALE GENOMIC DNA]</scope>
    <source>
        <strain evidence="2">SNU_AA5</strain>
        <tissue evidence="2">Soma without cirri and trophi</tissue>
    </source>
</reference>
<feature type="region of interest" description="Disordered" evidence="1">
    <location>
        <begin position="1"/>
        <end position="263"/>
    </location>
</feature>
<organism evidence="2 3">
    <name type="scientific">Amphibalanus amphitrite</name>
    <name type="common">Striped barnacle</name>
    <name type="synonym">Balanus amphitrite</name>
    <dbReference type="NCBI Taxonomy" id="1232801"/>
    <lineage>
        <taxon>Eukaryota</taxon>
        <taxon>Metazoa</taxon>
        <taxon>Ecdysozoa</taxon>
        <taxon>Arthropoda</taxon>
        <taxon>Crustacea</taxon>
        <taxon>Multicrustacea</taxon>
        <taxon>Cirripedia</taxon>
        <taxon>Thoracica</taxon>
        <taxon>Thoracicalcarea</taxon>
        <taxon>Balanomorpha</taxon>
        <taxon>Balanoidea</taxon>
        <taxon>Balanidae</taxon>
        <taxon>Amphibalaninae</taxon>
        <taxon>Amphibalanus</taxon>
    </lineage>
</organism>
<keyword evidence="3" id="KW-1185">Reference proteome</keyword>
<gene>
    <name evidence="2" type="ORF">FJT64_006657</name>
</gene>
<feature type="compositionally biased region" description="Basic and acidic residues" evidence="1">
    <location>
        <begin position="426"/>
        <end position="448"/>
    </location>
</feature>
<sequence length="664" mass="72708">MAPPSACPARGLSTSRPTSSPSRDEGSPSGRTPRRRRLEAAKKKKRRLPRLRIRFTRKKRSAHVEWPPEALEAAERAGSSSPPPSVAERPPRDPRVSRLAERPASGAGDDVTSSGLGSSWETGLSVCSSPALERPGLARHASLRRSERRTLRASRGRSGSPGSDSFRRTVSCPDGLGWGGGETEHPAVPLPPAGAGAETDTESSRTANLGGNGDATASDTVASVSAVSSFASPPGGSDDRHTVSPSADPPSTDHSARPAPAGSVSVERTFAAQLAHLRPLAAGVRHYWRLRHEEERLGTFHVHEASVEFEQLPRNIQPFVLYHRPLVAEIKTFWAQKRKALRARARNCESANSSVASEEYSEYSEQYSERDGGAGGDGVGDGAVEIPVQRDDGEPAKGDEPRHRDSDGAVCRTDTATDSHGVSESARPEPRPAPDADTVRQVRADLDSLRPLQDFGPDAADGERRAAELSRSASFASARSFWRSLQDLRPIQESDRLRKKVSFREQQVQRRQDPVAVFFRHLLHKSESSQEVSRPPPAEADGQGEPHRSTLPVEPRRRPAHTRSLPNAVVARVEPKPQRRWPRRPEEPSDWRWIQDPPLKEAADPPEPPSVRHLRQALGSKPVQPVAPYHLQRQAPATASSRRFIRPGVVRRLQAQFEDLARQH</sequence>
<feature type="compositionally biased region" description="Polar residues" evidence="1">
    <location>
        <begin position="111"/>
        <end position="128"/>
    </location>
</feature>
<feature type="compositionally biased region" description="Basic and acidic residues" evidence="1">
    <location>
        <begin position="573"/>
        <end position="590"/>
    </location>
</feature>
<dbReference type="Proteomes" id="UP000440578">
    <property type="component" value="Unassembled WGS sequence"/>
</dbReference>
<feature type="compositionally biased region" description="Low complexity" evidence="1">
    <location>
        <begin position="13"/>
        <end position="31"/>
    </location>
</feature>
<dbReference type="AlphaFoldDB" id="A0A6A4VYC1"/>
<feature type="region of interest" description="Disordered" evidence="1">
    <location>
        <begin position="347"/>
        <end position="626"/>
    </location>
</feature>
<feature type="compositionally biased region" description="Low complexity" evidence="1">
    <location>
        <begin position="214"/>
        <end position="236"/>
    </location>
</feature>
<feature type="compositionally biased region" description="Low complexity" evidence="1">
    <location>
        <begin position="349"/>
        <end position="366"/>
    </location>
</feature>
<dbReference type="EMBL" id="VIIS01001593">
    <property type="protein sequence ID" value="KAF0295852.1"/>
    <property type="molecule type" value="Genomic_DNA"/>
</dbReference>
<evidence type="ECO:0000256" key="1">
    <source>
        <dbReference type="SAM" id="MobiDB-lite"/>
    </source>
</evidence>
<protein>
    <submittedName>
        <fullName evidence="2">Uncharacterized protein</fullName>
    </submittedName>
</protein>
<feature type="compositionally biased region" description="Basic residues" evidence="1">
    <location>
        <begin position="32"/>
        <end position="61"/>
    </location>
</feature>
<accession>A0A6A4VYC1</accession>
<evidence type="ECO:0000313" key="2">
    <source>
        <dbReference type="EMBL" id="KAF0295852.1"/>
    </source>
</evidence>
<evidence type="ECO:0000313" key="3">
    <source>
        <dbReference type="Proteomes" id="UP000440578"/>
    </source>
</evidence>
<feature type="compositionally biased region" description="Low complexity" evidence="1">
    <location>
        <begin position="469"/>
        <end position="485"/>
    </location>
</feature>
<feature type="compositionally biased region" description="Basic and acidic residues" evidence="1">
    <location>
        <begin position="89"/>
        <end position="101"/>
    </location>
</feature>
<proteinExistence type="predicted"/>
<comment type="caution">
    <text evidence="2">The sequence shown here is derived from an EMBL/GenBank/DDBJ whole genome shotgun (WGS) entry which is preliminary data.</text>
</comment>